<keyword evidence="10" id="KW-0832">Ubl conjugation</keyword>
<evidence type="ECO:0000313" key="17">
    <source>
        <dbReference type="Proteomes" id="UP000749559"/>
    </source>
</evidence>
<dbReference type="PANTHER" id="PTHR12731">
    <property type="entry name" value="TRANSLOCON-ASSOCIATED PROTEIN, DELTA SUBUNIT"/>
    <property type="match status" value="1"/>
</dbReference>
<proteinExistence type="inferred from homology"/>
<dbReference type="GO" id="GO:0005789">
    <property type="term" value="C:endoplasmic reticulum membrane"/>
    <property type="evidence" value="ECO:0007669"/>
    <property type="project" value="UniProtKB-SubCell"/>
</dbReference>
<keyword evidence="6" id="KW-1017">Isopeptide bond</keyword>
<dbReference type="EMBL" id="CAIIXF020000005">
    <property type="protein sequence ID" value="CAH1784988.1"/>
    <property type="molecule type" value="Genomic_DNA"/>
</dbReference>
<keyword evidence="13" id="KW-1015">Disulfide bond</keyword>
<comment type="function">
    <text evidence="1">TRAP proteins are part of a complex whose function is to bind calcium to the ER membrane and thereby regulate the retention of ER resident proteins.</text>
</comment>
<comment type="subunit">
    <text evidence="4">Heterotetramer of TRAP-alpha, TRAP-beta, TRAP-delta and TRAP-gamma.</text>
</comment>
<evidence type="ECO:0000256" key="3">
    <source>
        <dbReference type="ARBA" id="ARBA00009294"/>
    </source>
</evidence>
<keyword evidence="8 15" id="KW-0732">Signal</keyword>
<dbReference type="Pfam" id="PF05404">
    <property type="entry name" value="TRAP-delta"/>
    <property type="match status" value="1"/>
</dbReference>
<comment type="similarity">
    <text evidence="3">Belongs to the TRAP-delta family.</text>
</comment>
<evidence type="ECO:0000256" key="1">
    <source>
        <dbReference type="ARBA" id="ARBA00002838"/>
    </source>
</evidence>
<evidence type="ECO:0000256" key="13">
    <source>
        <dbReference type="ARBA" id="ARBA00023157"/>
    </source>
</evidence>
<evidence type="ECO:0000256" key="11">
    <source>
        <dbReference type="ARBA" id="ARBA00022989"/>
    </source>
</evidence>
<evidence type="ECO:0000256" key="14">
    <source>
        <dbReference type="ARBA" id="ARBA00031791"/>
    </source>
</evidence>
<evidence type="ECO:0000256" key="12">
    <source>
        <dbReference type="ARBA" id="ARBA00023136"/>
    </source>
</evidence>
<dbReference type="OrthoDB" id="10055808at2759"/>
<keyword evidence="12" id="KW-0472">Membrane</keyword>
<name>A0A8S4NYK1_OWEFU</name>
<sequence length="173" mass="18750">RSIMESPGKIFALVLVVVLPVLIAGDTCLAPDVKSNIYTTTETAMSSQTVFIVEFSLACKNKLKNVNVYADLNGKTVPASRSGDKYQVSFSDEHKKLSSGTYTVRFFDEEGYAALRKAQRGGDDTSAVKPLFTQDVVHKGASSGQYVQSEFVATSAALLVFYFAWNARSNLGA</sequence>
<evidence type="ECO:0000256" key="5">
    <source>
        <dbReference type="ARBA" id="ARBA00014387"/>
    </source>
</evidence>
<evidence type="ECO:0000256" key="15">
    <source>
        <dbReference type="SAM" id="SignalP"/>
    </source>
</evidence>
<keyword evidence="7" id="KW-0812">Transmembrane</keyword>
<keyword evidence="17" id="KW-1185">Reference proteome</keyword>
<evidence type="ECO:0000256" key="10">
    <source>
        <dbReference type="ARBA" id="ARBA00022843"/>
    </source>
</evidence>
<evidence type="ECO:0000256" key="8">
    <source>
        <dbReference type="ARBA" id="ARBA00022729"/>
    </source>
</evidence>
<dbReference type="InterPro" id="IPR008855">
    <property type="entry name" value="TRAP-delta"/>
</dbReference>
<keyword evidence="11" id="KW-1133">Transmembrane helix</keyword>
<dbReference type="Proteomes" id="UP000749559">
    <property type="component" value="Unassembled WGS sequence"/>
</dbReference>
<feature type="chain" id="PRO_5035852462" description="Translocon-associated protein subunit delta" evidence="15">
    <location>
        <begin position="26"/>
        <end position="173"/>
    </location>
</feature>
<keyword evidence="9" id="KW-0256">Endoplasmic reticulum</keyword>
<dbReference type="AlphaFoldDB" id="A0A8S4NYK1"/>
<gene>
    <name evidence="16" type="ORF">OFUS_LOCUS11104</name>
</gene>
<evidence type="ECO:0000313" key="16">
    <source>
        <dbReference type="EMBL" id="CAH1784988.1"/>
    </source>
</evidence>
<comment type="caution">
    <text evidence="16">The sequence shown here is derived from an EMBL/GenBank/DDBJ whole genome shotgun (WGS) entry which is preliminary data.</text>
</comment>
<evidence type="ECO:0000256" key="6">
    <source>
        <dbReference type="ARBA" id="ARBA00022499"/>
    </source>
</evidence>
<feature type="non-terminal residue" evidence="16">
    <location>
        <position position="1"/>
    </location>
</feature>
<feature type="signal peptide" evidence="15">
    <location>
        <begin position="1"/>
        <end position="25"/>
    </location>
</feature>
<organism evidence="16 17">
    <name type="scientific">Owenia fusiformis</name>
    <name type="common">Polychaete worm</name>
    <dbReference type="NCBI Taxonomy" id="6347"/>
    <lineage>
        <taxon>Eukaryota</taxon>
        <taxon>Metazoa</taxon>
        <taxon>Spiralia</taxon>
        <taxon>Lophotrochozoa</taxon>
        <taxon>Annelida</taxon>
        <taxon>Polychaeta</taxon>
        <taxon>Sedentaria</taxon>
        <taxon>Canalipalpata</taxon>
        <taxon>Sabellida</taxon>
        <taxon>Oweniida</taxon>
        <taxon>Oweniidae</taxon>
        <taxon>Owenia</taxon>
    </lineage>
</organism>
<accession>A0A8S4NYK1</accession>
<evidence type="ECO:0000256" key="7">
    <source>
        <dbReference type="ARBA" id="ARBA00022692"/>
    </source>
</evidence>
<protein>
    <recommendedName>
        <fullName evidence="5">Translocon-associated protein subunit delta</fullName>
    </recommendedName>
    <alternativeName>
        <fullName evidence="14">Signal sequence receptor subunit delta</fullName>
    </alternativeName>
</protein>
<evidence type="ECO:0000256" key="4">
    <source>
        <dbReference type="ARBA" id="ARBA00011819"/>
    </source>
</evidence>
<evidence type="ECO:0000256" key="2">
    <source>
        <dbReference type="ARBA" id="ARBA00004115"/>
    </source>
</evidence>
<reference evidence="16" key="1">
    <citation type="submission" date="2022-03" db="EMBL/GenBank/DDBJ databases">
        <authorList>
            <person name="Martin C."/>
        </authorList>
    </citation>
    <scope>NUCLEOTIDE SEQUENCE</scope>
</reference>
<evidence type="ECO:0000256" key="9">
    <source>
        <dbReference type="ARBA" id="ARBA00022824"/>
    </source>
</evidence>
<dbReference type="PANTHER" id="PTHR12731:SF1">
    <property type="entry name" value="TRANSLOCON-ASSOCIATED PROTEIN SUBUNIT DELTA"/>
    <property type="match status" value="1"/>
</dbReference>
<comment type="subcellular location">
    <subcellularLocation>
        <location evidence="2">Endoplasmic reticulum membrane</location>
        <topology evidence="2">Single-pass type I membrane protein</topology>
    </subcellularLocation>
</comment>